<dbReference type="SUPFAM" id="SSF88713">
    <property type="entry name" value="Glycoside hydrolase/deacetylase"/>
    <property type="match status" value="1"/>
</dbReference>
<dbReference type="Pfam" id="PF09261">
    <property type="entry name" value="Alpha-mann_mid"/>
    <property type="match status" value="1"/>
</dbReference>
<keyword evidence="7" id="KW-1185">Reference proteome</keyword>
<accession>A0ABW8RGH6</accession>
<dbReference type="PANTHER" id="PTHR46017">
    <property type="entry name" value="ALPHA-MANNOSIDASE 2C1"/>
    <property type="match status" value="1"/>
</dbReference>
<dbReference type="InterPro" id="IPR011330">
    <property type="entry name" value="Glyco_hydro/deAcase_b/a-brl"/>
</dbReference>
<sequence>MKKTAHIISHSHWDREWYLPFEQHRYYFIKLMNNLIEQFKKEGNAFQSFHLDGQTVLLEDYFVVHPENREIIKQLIEEKKLYIGPWYVLQDAFLTSSEANVRNLLIGMNDTKAYGHVSKIGYFPDTFGIYGQAPQLLKQAGIDTAAFGRGVKPTGFNNTVSDTPNFESPFSEMIWKSPDGSSVLGILFANWYSNGNEIPVDEEEAKVYWDKKLEDAEKYASTNQLLFMNGCDHQPLQKTIPQAIETATKLFPDYTFKHSSFDEYTEALKGSLPEKLQVIEGELRNQRTDGWSTLVNTASSRIYLKQWNNHCQTLLEKVAEPLAAMNYLANGTYPREYIRFMWKSLMKNHPHDSICGCSVDEVHREMVTRFETVAQMGEVFVEEKAAELAQTIDTSKTPAGGIPLVVMNTTGWNKQEVITQTVDLDKVYFSQMHFEEIPAYLQEKEMSGYKLVDDEGKAVAFQLESPTIEFGYDLPDDQFRQPFFAKRANLAFYAEDIPSFGYKTFYLVPVEHPADQPQAPSPEKSKEMENEYVHVLFHEDGTYDLTHKVTGNAFHSLGLYEDTGDIGNEYMFKEAKGHAATTTKGVPAEFAFLEKNALRTVLEFQHTLSIPVSADGRLEIERNKLIWHKEREAGRSSEMTKLTLRTIVTLEKGMKGPAFKLFIDNQATDHRLRVLFPTELQTDTHKADSIFEIVTRPNIPEKEWENPSFCHHQSRFASLADDKMGLTVATDGLQEYEILPEDGTIAVTVLRSTAELGDWGYFPTPEAQCQGMQTAEWQVLPHENDVIFSKAYVDAYQYKVPLMVIQTSAHEGTLPGTHQFVNWEPTGLVWTSMKMAEERDDVIMRWFNPAGTKENLKAAINDDYQSYKSTILEEKTTESTNQYEVKDYEIITLGFQPTRQERER</sequence>
<dbReference type="SUPFAM" id="SSF74650">
    <property type="entry name" value="Galactose mutarotase-like"/>
    <property type="match status" value="1"/>
</dbReference>
<protein>
    <submittedName>
        <fullName evidence="6">Alpha-mannosidase</fullName>
    </submittedName>
</protein>
<evidence type="ECO:0000259" key="5">
    <source>
        <dbReference type="SMART" id="SM00872"/>
    </source>
</evidence>
<evidence type="ECO:0000256" key="4">
    <source>
        <dbReference type="ARBA" id="ARBA00023295"/>
    </source>
</evidence>
<dbReference type="Gene3D" id="2.60.40.2220">
    <property type="match status" value="1"/>
</dbReference>
<dbReference type="InterPro" id="IPR011682">
    <property type="entry name" value="Glyco_hydro_38_C"/>
</dbReference>
<evidence type="ECO:0000313" key="7">
    <source>
        <dbReference type="Proteomes" id="UP001623041"/>
    </source>
</evidence>
<dbReference type="InterPro" id="IPR041509">
    <property type="entry name" value="GH38_beta-1"/>
</dbReference>
<evidence type="ECO:0000313" key="6">
    <source>
        <dbReference type="EMBL" id="MFK9091854.1"/>
    </source>
</evidence>
<dbReference type="Gene3D" id="2.60.40.2210">
    <property type="match status" value="1"/>
</dbReference>
<dbReference type="Gene3D" id="2.70.98.30">
    <property type="entry name" value="Golgi alpha-mannosidase II, domain 4"/>
    <property type="match status" value="1"/>
</dbReference>
<dbReference type="Gene3D" id="1.20.1270.50">
    <property type="entry name" value="Glycoside hydrolase family 38, central domain"/>
    <property type="match status" value="1"/>
</dbReference>
<evidence type="ECO:0000256" key="1">
    <source>
        <dbReference type="ARBA" id="ARBA00009792"/>
    </source>
</evidence>
<dbReference type="InterPro" id="IPR027291">
    <property type="entry name" value="Glyco_hydro_38_N_sf"/>
</dbReference>
<dbReference type="EMBL" id="JBJHQH010000006">
    <property type="protein sequence ID" value="MFK9091854.1"/>
    <property type="molecule type" value="Genomic_DNA"/>
</dbReference>
<comment type="caution">
    <text evidence="6">The sequence shown here is derived from an EMBL/GenBank/DDBJ whole genome shotgun (WGS) entry which is preliminary data.</text>
</comment>
<feature type="domain" description="Glycoside hydrolase family 38 central" evidence="5">
    <location>
        <begin position="297"/>
        <end position="370"/>
    </location>
</feature>
<dbReference type="Pfam" id="PF18438">
    <property type="entry name" value="Glyco_hydro_38"/>
    <property type="match status" value="1"/>
</dbReference>
<dbReference type="PANTHER" id="PTHR46017:SF2">
    <property type="entry name" value="MANNOSYLGLYCERATE HYDROLASE"/>
    <property type="match status" value="1"/>
</dbReference>
<dbReference type="Pfam" id="PF01074">
    <property type="entry name" value="Glyco_hydro_38N"/>
    <property type="match status" value="1"/>
</dbReference>
<organism evidence="6 7">
    <name type="scientific">Bacillus salipaludis</name>
    <dbReference type="NCBI Taxonomy" id="2547811"/>
    <lineage>
        <taxon>Bacteria</taxon>
        <taxon>Bacillati</taxon>
        <taxon>Bacillota</taxon>
        <taxon>Bacilli</taxon>
        <taxon>Bacillales</taxon>
        <taxon>Bacillaceae</taxon>
        <taxon>Bacillus</taxon>
    </lineage>
</organism>
<dbReference type="InterPro" id="IPR000602">
    <property type="entry name" value="Glyco_hydro_38_N"/>
</dbReference>
<keyword evidence="2" id="KW-0479">Metal-binding</keyword>
<keyword evidence="3" id="KW-0378">Hydrolase</keyword>
<proteinExistence type="inferred from homology"/>
<comment type="similarity">
    <text evidence="1">Belongs to the glycosyl hydrolase 38 family.</text>
</comment>
<dbReference type="Proteomes" id="UP001623041">
    <property type="component" value="Unassembled WGS sequence"/>
</dbReference>
<dbReference type="InterPro" id="IPR028995">
    <property type="entry name" value="Glyco_hydro_57/38_cen_sf"/>
</dbReference>
<dbReference type="RefSeq" id="WP_406580469.1">
    <property type="nucleotide sequence ID" value="NZ_JBJHQH010000006.1"/>
</dbReference>
<dbReference type="SMART" id="SM00872">
    <property type="entry name" value="Alpha-mann_mid"/>
    <property type="match status" value="1"/>
</dbReference>
<evidence type="ECO:0000256" key="3">
    <source>
        <dbReference type="ARBA" id="ARBA00022801"/>
    </source>
</evidence>
<gene>
    <name evidence="6" type="ORF">ACJEBI_10210</name>
</gene>
<dbReference type="InterPro" id="IPR011013">
    <property type="entry name" value="Gal_mutarotase_sf_dom"/>
</dbReference>
<dbReference type="InterPro" id="IPR037094">
    <property type="entry name" value="Glyco_hydro_38_cen_sf"/>
</dbReference>
<keyword evidence="4" id="KW-0326">Glycosidase</keyword>
<dbReference type="CDD" id="cd10814">
    <property type="entry name" value="GH38N_AMII_SpGH38_like"/>
    <property type="match status" value="1"/>
</dbReference>
<evidence type="ECO:0000256" key="2">
    <source>
        <dbReference type="ARBA" id="ARBA00022723"/>
    </source>
</evidence>
<dbReference type="InterPro" id="IPR041147">
    <property type="entry name" value="GH38_C"/>
</dbReference>
<name>A0ABW8RGH6_9BACI</name>
<dbReference type="Pfam" id="PF07748">
    <property type="entry name" value="Glyco_hydro_38C"/>
    <property type="match status" value="1"/>
</dbReference>
<dbReference type="SUPFAM" id="SSF88688">
    <property type="entry name" value="Families 57/38 glycoside transferase middle domain"/>
    <property type="match status" value="1"/>
</dbReference>
<dbReference type="Gene3D" id="3.20.110.10">
    <property type="entry name" value="Glycoside hydrolase 38, N terminal domain"/>
    <property type="match status" value="1"/>
</dbReference>
<dbReference type="Pfam" id="PF17677">
    <property type="entry name" value="Glyco_hydro38C2"/>
    <property type="match status" value="1"/>
</dbReference>
<reference evidence="6 7" key="1">
    <citation type="submission" date="2024-11" db="EMBL/GenBank/DDBJ databases">
        <authorList>
            <person name="Lucas J.A."/>
        </authorList>
    </citation>
    <scope>NUCLEOTIDE SEQUENCE [LARGE SCALE GENOMIC DNA]</scope>
    <source>
        <strain evidence="6 7">Z 5.4</strain>
    </source>
</reference>
<dbReference type="InterPro" id="IPR015341">
    <property type="entry name" value="Glyco_hydro_38_cen"/>
</dbReference>